<accession>A0ABV3P566</accession>
<dbReference type="EMBL" id="JBFNQN010000005">
    <property type="protein sequence ID" value="MEW9264700.1"/>
    <property type="molecule type" value="Genomic_DNA"/>
</dbReference>
<evidence type="ECO:0000313" key="1">
    <source>
        <dbReference type="EMBL" id="MEW9264700.1"/>
    </source>
</evidence>
<name>A0ABV3P566_9ACTN</name>
<proteinExistence type="predicted"/>
<gene>
    <name evidence="1" type="ORF">AB1207_08070</name>
</gene>
<dbReference type="Proteomes" id="UP001555826">
    <property type="component" value="Unassembled WGS sequence"/>
</dbReference>
<dbReference type="RefSeq" id="WP_367637835.1">
    <property type="nucleotide sequence ID" value="NZ_JBFNQN010000005.1"/>
</dbReference>
<keyword evidence="2" id="KW-1185">Reference proteome</keyword>
<comment type="caution">
    <text evidence="1">The sequence shown here is derived from an EMBL/GenBank/DDBJ whole genome shotgun (WGS) entry which is preliminary data.</text>
</comment>
<reference evidence="1 2" key="1">
    <citation type="submission" date="2024-07" db="EMBL/GenBank/DDBJ databases">
        <authorList>
            <person name="Thanompreechachai J."/>
            <person name="Duangmal K."/>
        </authorList>
    </citation>
    <scope>NUCLEOTIDE SEQUENCE [LARGE SCALE GENOMIC DNA]</scope>
    <source>
        <strain evidence="1 2">KCTC 19886</strain>
    </source>
</reference>
<sequence>MWPAPYADRMPSEVEYSRCLDPGKYQVLHERLQLWAAVVVKAGLGRVEAAQGAVWRDLLPERDLRAATPTATWWLRPSSTSALPLLVVAHRQEGGVWMGAGDPAVPVVRLPVCGCDACDDGGALLAGELDDRVLDVLGGSFTHVRLGDARVVGVADGWSTNSDLAGQDVERLLAEARSGRSPHHVVHGTPWG</sequence>
<protein>
    <submittedName>
        <fullName evidence="1">DUF6226 family protein</fullName>
    </submittedName>
</protein>
<evidence type="ECO:0000313" key="2">
    <source>
        <dbReference type="Proteomes" id="UP001555826"/>
    </source>
</evidence>
<dbReference type="InterPro" id="IPR045773">
    <property type="entry name" value="DUF6226"/>
</dbReference>
<dbReference type="Pfam" id="PF19736">
    <property type="entry name" value="DUF6226"/>
    <property type="match status" value="1"/>
</dbReference>
<organism evidence="1 2">
    <name type="scientific">Kineococcus endophyticus</name>
    <dbReference type="NCBI Taxonomy" id="1181883"/>
    <lineage>
        <taxon>Bacteria</taxon>
        <taxon>Bacillati</taxon>
        <taxon>Actinomycetota</taxon>
        <taxon>Actinomycetes</taxon>
        <taxon>Kineosporiales</taxon>
        <taxon>Kineosporiaceae</taxon>
        <taxon>Kineococcus</taxon>
    </lineage>
</organism>